<evidence type="ECO:0000256" key="1">
    <source>
        <dbReference type="ARBA" id="ARBA00006432"/>
    </source>
</evidence>
<evidence type="ECO:0000313" key="8">
    <source>
        <dbReference type="EMBL" id="GGC74742.1"/>
    </source>
</evidence>
<evidence type="ECO:0000259" key="7">
    <source>
        <dbReference type="Pfam" id="PF13193"/>
    </source>
</evidence>
<keyword evidence="2 8" id="KW-0436">Ligase</keyword>
<dbReference type="EMBL" id="BMGG01000006">
    <property type="protein sequence ID" value="GGC74742.1"/>
    <property type="molecule type" value="Genomic_DNA"/>
</dbReference>
<dbReference type="GO" id="GO:0016878">
    <property type="term" value="F:acid-thiol ligase activity"/>
    <property type="evidence" value="ECO:0007669"/>
    <property type="project" value="UniProtKB-ARBA"/>
</dbReference>
<dbReference type="InterPro" id="IPR045851">
    <property type="entry name" value="AMP-bd_C_sf"/>
</dbReference>
<dbReference type="Gene3D" id="3.30.300.30">
    <property type="match status" value="1"/>
</dbReference>
<dbReference type="EC" id="6.2.1.44" evidence="4"/>
<comment type="similarity">
    <text evidence="1">Belongs to the ATP-dependent AMP-binding enzyme family.</text>
</comment>
<reference evidence="8" key="1">
    <citation type="journal article" date="2014" name="Int. J. Syst. Evol. Microbiol.">
        <title>Complete genome sequence of Corynebacterium casei LMG S-19264T (=DSM 44701T), isolated from a smear-ripened cheese.</title>
        <authorList>
            <consortium name="US DOE Joint Genome Institute (JGI-PGF)"/>
            <person name="Walter F."/>
            <person name="Albersmeier A."/>
            <person name="Kalinowski J."/>
            <person name="Ruckert C."/>
        </authorList>
    </citation>
    <scope>NUCLEOTIDE SEQUENCE</scope>
    <source>
        <strain evidence="8">CGMCC 1.12919</strain>
    </source>
</reference>
<dbReference type="InterPro" id="IPR042099">
    <property type="entry name" value="ANL_N_sf"/>
</dbReference>
<dbReference type="InterPro" id="IPR050237">
    <property type="entry name" value="ATP-dep_AMP-bd_enzyme"/>
</dbReference>
<feature type="domain" description="AMP-dependent synthetase/ligase" evidence="6">
    <location>
        <begin position="10"/>
        <end position="372"/>
    </location>
</feature>
<evidence type="ECO:0000313" key="9">
    <source>
        <dbReference type="Proteomes" id="UP000637002"/>
    </source>
</evidence>
<dbReference type="NCBIfam" id="NF004837">
    <property type="entry name" value="PRK06187.1"/>
    <property type="match status" value="1"/>
</dbReference>
<comment type="catalytic activity">
    <reaction evidence="3">
        <text>3-(methylsulfanyl)propanoate + ATP + CoA = 3-(methylsulfanyl)propanoyl-CoA + AMP + diphosphate</text>
        <dbReference type="Rhea" id="RHEA:43052"/>
        <dbReference type="ChEBI" id="CHEBI:30616"/>
        <dbReference type="ChEBI" id="CHEBI:33019"/>
        <dbReference type="ChEBI" id="CHEBI:49016"/>
        <dbReference type="ChEBI" id="CHEBI:57287"/>
        <dbReference type="ChEBI" id="CHEBI:82815"/>
        <dbReference type="ChEBI" id="CHEBI:456215"/>
        <dbReference type="EC" id="6.2.1.44"/>
    </reaction>
    <physiologicalReaction direction="left-to-right" evidence="3">
        <dbReference type="Rhea" id="RHEA:43053"/>
    </physiologicalReaction>
</comment>
<dbReference type="Gene3D" id="3.40.50.12780">
    <property type="entry name" value="N-terminal domain of ligase-like"/>
    <property type="match status" value="1"/>
</dbReference>
<dbReference type="InterPro" id="IPR025110">
    <property type="entry name" value="AMP-bd_C"/>
</dbReference>
<comment type="caution">
    <text evidence="8">The sequence shown here is derived from an EMBL/GenBank/DDBJ whole genome shotgun (WGS) entry which is preliminary data.</text>
</comment>
<keyword evidence="9" id="KW-1185">Reference proteome</keyword>
<dbReference type="InterPro" id="IPR020845">
    <property type="entry name" value="AMP-binding_CS"/>
</dbReference>
<feature type="domain" description="AMP-binding enzyme C-terminal" evidence="7">
    <location>
        <begin position="422"/>
        <end position="498"/>
    </location>
</feature>
<dbReference type="Pfam" id="PF00501">
    <property type="entry name" value="AMP-binding"/>
    <property type="match status" value="1"/>
</dbReference>
<dbReference type="Proteomes" id="UP000637002">
    <property type="component" value="Unassembled WGS sequence"/>
</dbReference>
<gene>
    <name evidence="8" type="ORF">GCM10010994_36520</name>
</gene>
<dbReference type="RefSeq" id="WP_188610604.1">
    <property type="nucleotide sequence ID" value="NZ_BMGG01000006.1"/>
</dbReference>
<dbReference type="AlphaFoldDB" id="A0A916UIV7"/>
<dbReference type="FunFam" id="3.30.300.30:FF:000008">
    <property type="entry name" value="2,3-dihydroxybenzoate-AMP ligase"/>
    <property type="match status" value="1"/>
</dbReference>
<dbReference type="PROSITE" id="PS00455">
    <property type="entry name" value="AMP_BINDING"/>
    <property type="match status" value="1"/>
</dbReference>
<evidence type="ECO:0000259" key="6">
    <source>
        <dbReference type="Pfam" id="PF00501"/>
    </source>
</evidence>
<evidence type="ECO:0000256" key="4">
    <source>
        <dbReference type="ARBA" id="ARBA00066616"/>
    </source>
</evidence>
<evidence type="ECO:0000256" key="3">
    <source>
        <dbReference type="ARBA" id="ARBA00051915"/>
    </source>
</evidence>
<name>A0A916UIV7_9HYPH</name>
<dbReference type="PANTHER" id="PTHR43767">
    <property type="entry name" value="LONG-CHAIN-FATTY-ACID--COA LIGASE"/>
    <property type="match status" value="1"/>
</dbReference>
<reference evidence="8" key="2">
    <citation type="submission" date="2020-09" db="EMBL/GenBank/DDBJ databases">
        <authorList>
            <person name="Sun Q."/>
            <person name="Zhou Y."/>
        </authorList>
    </citation>
    <scope>NUCLEOTIDE SEQUENCE</scope>
    <source>
        <strain evidence="8">CGMCC 1.12919</strain>
    </source>
</reference>
<dbReference type="Pfam" id="PF13193">
    <property type="entry name" value="AMP-binding_C"/>
    <property type="match status" value="1"/>
</dbReference>
<protein>
    <recommendedName>
        <fullName evidence="5">3-methylmercaptopropionyl-CoA ligase</fullName>
        <ecNumber evidence="4">6.2.1.44</ecNumber>
    </recommendedName>
</protein>
<dbReference type="PANTHER" id="PTHR43767:SF1">
    <property type="entry name" value="NONRIBOSOMAL PEPTIDE SYNTHASE PES1 (EUROFUNG)-RELATED"/>
    <property type="match status" value="1"/>
</dbReference>
<organism evidence="8 9">
    <name type="scientific">Chelatococcus reniformis</name>
    <dbReference type="NCBI Taxonomy" id="1494448"/>
    <lineage>
        <taxon>Bacteria</taxon>
        <taxon>Pseudomonadati</taxon>
        <taxon>Pseudomonadota</taxon>
        <taxon>Alphaproteobacteria</taxon>
        <taxon>Hyphomicrobiales</taxon>
        <taxon>Chelatococcaceae</taxon>
        <taxon>Chelatococcus</taxon>
    </lineage>
</organism>
<sequence length="517" mass="56354">MKFTQALSSAVQQHRNRTSTVHFGRTRTWGETGERVARVAGGLRSIGVNDGDRVAVLAMNSDRYVETFFAVAWANAVVVPLNTRWALAENEYALKDSEANVLLVDASFADQAAFLRQAVPHLTIVYMDDGAEPDGAIHFEALAAGAPIADLSGAYDDLVGIFYTGGTTGFPKGVMLSHRNIVYESVVWIYSLGFTEETVYLHSAALFHLAGTSPMVALTLVGGAHVTLPKFEPEAAMKAIAAHKVNYCLFVPTMLNMMLNHPSFGTYDLSSVKDCEYGASPMPDALLVRIMKELPSWRFHQGYGLTECAALASLLPWRCHALEGPLAEKRKSAGRAAAGVEIRIVDADGRELPRGKVGEIAIRGAGVMLGYWRKPEETARALRNGWLHTGDGAWMDEDGFIYIVDRVKDMIVSGGENVYSGEVENAIYQHGDVRECAVIAVPDETWGEAVHAIVVPKDGREMLPADVIAHCRTLIAGYKCPRSVEIRGEALPLTGSGKIMKAQLREEKWRGHGRAVN</sequence>
<dbReference type="SUPFAM" id="SSF56801">
    <property type="entry name" value="Acetyl-CoA synthetase-like"/>
    <property type="match status" value="1"/>
</dbReference>
<dbReference type="InterPro" id="IPR000873">
    <property type="entry name" value="AMP-dep_synth/lig_dom"/>
</dbReference>
<evidence type="ECO:0000256" key="2">
    <source>
        <dbReference type="ARBA" id="ARBA00022598"/>
    </source>
</evidence>
<proteinExistence type="inferred from homology"/>
<dbReference type="CDD" id="cd17631">
    <property type="entry name" value="FACL_FadD13-like"/>
    <property type="match status" value="1"/>
</dbReference>
<accession>A0A916UIV7</accession>
<evidence type="ECO:0000256" key="5">
    <source>
        <dbReference type="ARBA" id="ARBA00067668"/>
    </source>
</evidence>